<sequence>MSHARATKSLTVLLERRHGISTSATPEAGKPSRAAKRRKAKKAEKVFDVDAVLASESNTKSSHLSDNLQFLNRYSALPTEKEQELKAKLLAAREAKLSANKPKTKLKSGKKKKPADKGYTLPGLTAGLAAVGDEDSSDSDDEFYGLHGVLLLYLIHYECLSCWRAKASKKLSAVVAATYLGQWKSHIILYTSAP</sequence>
<dbReference type="EMBL" id="BACD03000015">
    <property type="protein sequence ID" value="GAO48443.1"/>
    <property type="molecule type" value="Genomic_DNA"/>
</dbReference>
<name>A0A0E9NF58_SAICN</name>
<reference evidence="2 3" key="2">
    <citation type="journal article" date="2014" name="J. Gen. Appl. Microbiol.">
        <title>The early diverging ascomycetous budding yeast Saitoella complicata has three histone deacetylases belonging to the Clr6, Hos2, and Rpd3 lineages.</title>
        <authorList>
            <person name="Nishida H."/>
            <person name="Matsumoto T."/>
            <person name="Kondo S."/>
            <person name="Hamamoto M."/>
            <person name="Yoshikawa H."/>
        </authorList>
    </citation>
    <scope>NUCLEOTIDE SEQUENCE [LARGE SCALE GENOMIC DNA]</scope>
    <source>
        <strain evidence="2 3">NRRL Y-17804</strain>
    </source>
</reference>
<evidence type="ECO:0000256" key="1">
    <source>
        <dbReference type="SAM" id="MobiDB-lite"/>
    </source>
</evidence>
<dbReference type="Proteomes" id="UP000033140">
    <property type="component" value="Unassembled WGS sequence"/>
</dbReference>
<comment type="caution">
    <text evidence="2">The sequence shown here is derived from an EMBL/GenBank/DDBJ whole genome shotgun (WGS) entry which is preliminary data.</text>
</comment>
<reference evidence="2 3" key="3">
    <citation type="journal article" date="2015" name="Genome Announc.">
        <title>Draft Genome Sequence of the Archiascomycetous Yeast Saitoella complicata.</title>
        <authorList>
            <person name="Yamauchi K."/>
            <person name="Kondo S."/>
            <person name="Hamamoto M."/>
            <person name="Takahashi Y."/>
            <person name="Ogura Y."/>
            <person name="Hayashi T."/>
            <person name="Nishida H."/>
        </authorList>
    </citation>
    <scope>NUCLEOTIDE SEQUENCE [LARGE SCALE GENOMIC DNA]</scope>
    <source>
        <strain evidence="2 3">NRRL Y-17804</strain>
    </source>
</reference>
<evidence type="ECO:0000313" key="3">
    <source>
        <dbReference type="Proteomes" id="UP000033140"/>
    </source>
</evidence>
<organism evidence="2 3">
    <name type="scientific">Saitoella complicata (strain BCRC 22490 / CBS 7301 / JCM 7358 / NBRC 10748 / NRRL Y-17804)</name>
    <dbReference type="NCBI Taxonomy" id="698492"/>
    <lineage>
        <taxon>Eukaryota</taxon>
        <taxon>Fungi</taxon>
        <taxon>Dikarya</taxon>
        <taxon>Ascomycota</taxon>
        <taxon>Taphrinomycotina</taxon>
        <taxon>Taphrinomycotina incertae sedis</taxon>
        <taxon>Saitoella</taxon>
    </lineage>
</organism>
<accession>A0A0E9NF58</accession>
<dbReference type="AlphaFoldDB" id="A0A0E9NF58"/>
<proteinExistence type="predicted"/>
<keyword evidence="3" id="KW-1185">Reference proteome</keyword>
<reference evidence="2 3" key="1">
    <citation type="journal article" date="2011" name="J. Gen. Appl. Microbiol.">
        <title>Draft genome sequencing of the enigmatic yeast Saitoella complicata.</title>
        <authorList>
            <person name="Nishida H."/>
            <person name="Hamamoto M."/>
            <person name="Sugiyama J."/>
        </authorList>
    </citation>
    <scope>NUCLEOTIDE SEQUENCE [LARGE SCALE GENOMIC DNA]</scope>
    <source>
        <strain evidence="2 3">NRRL Y-17804</strain>
    </source>
</reference>
<feature type="region of interest" description="Disordered" evidence="1">
    <location>
        <begin position="1"/>
        <end position="43"/>
    </location>
</feature>
<evidence type="ECO:0000313" key="2">
    <source>
        <dbReference type="EMBL" id="GAO48443.1"/>
    </source>
</evidence>
<gene>
    <name evidence="2" type="ORF">G7K_2616-t1</name>
</gene>
<protein>
    <submittedName>
        <fullName evidence="2">Uncharacterized protein</fullName>
    </submittedName>
</protein>
<feature type="compositionally biased region" description="Basic residues" evidence="1">
    <location>
        <begin position="33"/>
        <end position="42"/>
    </location>
</feature>